<accession>A0A0B9GGK8</accession>
<keyword evidence="1" id="KW-0472">Membrane</keyword>
<reference evidence="2 3" key="1">
    <citation type="submission" date="2014-12" db="EMBL/GenBank/DDBJ databases">
        <title>Genome sequencing of Photobacterium gaetbulicola AD005a.</title>
        <authorList>
            <person name="Adrian T.G.S."/>
            <person name="Chan K.G."/>
        </authorList>
    </citation>
    <scope>NUCLEOTIDE SEQUENCE [LARGE SCALE GENOMIC DNA]</scope>
    <source>
        <strain evidence="2 3">AD005a</strain>
    </source>
</reference>
<evidence type="ECO:0000256" key="1">
    <source>
        <dbReference type="SAM" id="Phobius"/>
    </source>
</evidence>
<dbReference type="RefSeq" id="WP_039460886.1">
    <property type="nucleotide sequence ID" value="NZ_JWLZ01000148.1"/>
</dbReference>
<feature type="transmembrane region" description="Helical" evidence="1">
    <location>
        <begin position="21"/>
        <end position="42"/>
    </location>
</feature>
<name>A0A0B9GGK8_9GAMM</name>
<keyword evidence="1" id="KW-0812">Transmembrane</keyword>
<protein>
    <submittedName>
        <fullName evidence="2">Uncharacterized protein</fullName>
    </submittedName>
</protein>
<dbReference type="EMBL" id="JWLZ01000148">
    <property type="protein sequence ID" value="KHT63915.1"/>
    <property type="molecule type" value="Genomic_DNA"/>
</dbReference>
<evidence type="ECO:0000313" key="3">
    <source>
        <dbReference type="Proteomes" id="UP000031278"/>
    </source>
</evidence>
<feature type="transmembrane region" description="Helical" evidence="1">
    <location>
        <begin position="48"/>
        <end position="69"/>
    </location>
</feature>
<sequence length="123" mass="14490">MDRKELAVMLYRIVLPMPLHIMTLVVMFGSLMFSFYSFVYVITHISHLSYILHGWVGCLLGLACFWVMVEFKCWYSYLKAKQLFNNIKPAKKDIRWILDNHQYEGVGKKSALEEYLGDCDRVI</sequence>
<dbReference type="Proteomes" id="UP000031278">
    <property type="component" value="Unassembled WGS sequence"/>
</dbReference>
<keyword evidence="1" id="KW-1133">Transmembrane helix</keyword>
<evidence type="ECO:0000313" key="2">
    <source>
        <dbReference type="EMBL" id="KHT63915.1"/>
    </source>
</evidence>
<organism evidence="2 3">
    <name type="scientific">Photobacterium gaetbulicola</name>
    <dbReference type="NCBI Taxonomy" id="1295392"/>
    <lineage>
        <taxon>Bacteria</taxon>
        <taxon>Pseudomonadati</taxon>
        <taxon>Pseudomonadota</taxon>
        <taxon>Gammaproteobacteria</taxon>
        <taxon>Vibrionales</taxon>
        <taxon>Vibrionaceae</taxon>
        <taxon>Photobacterium</taxon>
    </lineage>
</organism>
<proteinExistence type="predicted"/>
<comment type="caution">
    <text evidence="2">The sequence shown here is derived from an EMBL/GenBank/DDBJ whole genome shotgun (WGS) entry which is preliminary data.</text>
</comment>
<dbReference type="AlphaFoldDB" id="A0A0B9GGK8"/>
<gene>
    <name evidence="2" type="ORF">RJ45_09460</name>
</gene>